<proteinExistence type="predicted"/>
<keyword evidence="3" id="KW-1185">Reference proteome</keyword>
<dbReference type="Proteomes" id="UP000008237">
    <property type="component" value="Unassembled WGS sequence"/>
</dbReference>
<name>E2C4T2_HARSA</name>
<accession>E2C4T2</accession>
<evidence type="ECO:0000313" key="3">
    <source>
        <dbReference type="Proteomes" id="UP000008237"/>
    </source>
</evidence>
<dbReference type="GO" id="GO:0046983">
    <property type="term" value="F:protein dimerization activity"/>
    <property type="evidence" value="ECO:0007669"/>
    <property type="project" value="InterPro"/>
</dbReference>
<dbReference type="OMA" id="WKTHASE"/>
<dbReference type="SUPFAM" id="SSF53098">
    <property type="entry name" value="Ribonuclease H-like"/>
    <property type="match status" value="1"/>
</dbReference>
<dbReference type="PANTHER" id="PTHR47611">
    <property type="entry name" value="HAT DIMERISATION DOMAIN, C-TERMINAL"/>
    <property type="match status" value="1"/>
</dbReference>
<reference evidence="2 3" key="1">
    <citation type="journal article" date="2010" name="Science">
        <title>Genomic comparison of the ants Camponotus floridanus and Harpegnathos saltator.</title>
        <authorList>
            <person name="Bonasio R."/>
            <person name="Zhang G."/>
            <person name="Ye C."/>
            <person name="Mutti N.S."/>
            <person name="Fang X."/>
            <person name="Qin N."/>
            <person name="Donahue G."/>
            <person name="Yang P."/>
            <person name="Li Q."/>
            <person name="Li C."/>
            <person name="Zhang P."/>
            <person name="Huang Z."/>
            <person name="Berger S.L."/>
            <person name="Reinberg D."/>
            <person name="Wang J."/>
            <person name="Liebig J."/>
        </authorList>
    </citation>
    <scope>NUCLEOTIDE SEQUENCE [LARGE SCALE GENOMIC DNA]</scope>
    <source>
        <strain evidence="2 3">R22 G/1</strain>
    </source>
</reference>
<protein>
    <submittedName>
        <fullName evidence="2">Zinc finger BED domain-containing protein 1</fullName>
    </submittedName>
</protein>
<dbReference type="AlphaFoldDB" id="E2C4T2"/>
<dbReference type="InParanoid" id="E2C4T2"/>
<feature type="domain" description="HAT C-terminal dimerisation" evidence="1">
    <location>
        <begin position="1"/>
        <end position="78"/>
    </location>
</feature>
<dbReference type="PANTHER" id="PTHR47611:SF3">
    <property type="entry name" value="HAT C-TERMINAL DIMERISATION DOMAIN-CONTAINING PROTEIN"/>
    <property type="match status" value="1"/>
</dbReference>
<gene>
    <name evidence="2" type="ORF">EAI_07249</name>
</gene>
<dbReference type="EMBL" id="GL452600">
    <property type="protein sequence ID" value="EFN77051.1"/>
    <property type="molecule type" value="Genomic_DNA"/>
</dbReference>
<evidence type="ECO:0000259" key="1">
    <source>
        <dbReference type="Pfam" id="PF05699"/>
    </source>
</evidence>
<dbReference type="InterPro" id="IPR012337">
    <property type="entry name" value="RNaseH-like_sf"/>
</dbReference>
<dbReference type="InterPro" id="IPR008906">
    <property type="entry name" value="HATC_C_dom"/>
</dbReference>
<feature type="non-terminal residue" evidence="2">
    <location>
        <position position="79"/>
    </location>
</feature>
<evidence type="ECO:0000313" key="2">
    <source>
        <dbReference type="EMBL" id="EFN77051.1"/>
    </source>
</evidence>
<sequence>KYLAIPLISRNEDPVLWWKTHASEFPNLKMLFLKYCSAPPSSVNSERLFCAAAAIYTEDRNRLLPDNAEMLIFLMKNMK</sequence>
<organism evidence="3">
    <name type="scientific">Harpegnathos saltator</name>
    <name type="common">Jerdon's jumping ant</name>
    <dbReference type="NCBI Taxonomy" id="610380"/>
    <lineage>
        <taxon>Eukaryota</taxon>
        <taxon>Metazoa</taxon>
        <taxon>Ecdysozoa</taxon>
        <taxon>Arthropoda</taxon>
        <taxon>Hexapoda</taxon>
        <taxon>Insecta</taxon>
        <taxon>Pterygota</taxon>
        <taxon>Neoptera</taxon>
        <taxon>Endopterygota</taxon>
        <taxon>Hymenoptera</taxon>
        <taxon>Apocrita</taxon>
        <taxon>Aculeata</taxon>
        <taxon>Formicoidea</taxon>
        <taxon>Formicidae</taxon>
        <taxon>Ponerinae</taxon>
        <taxon>Ponerini</taxon>
        <taxon>Harpegnathos</taxon>
    </lineage>
</organism>
<dbReference type="Pfam" id="PF05699">
    <property type="entry name" value="Dimer_Tnp_hAT"/>
    <property type="match status" value="1"/>
</dbReference>
<feature type="non-terminal residue" evidence="2">
    <location>
        <position position="1"/>
    </location>
</feature>